<keyword evidence="5" id="KW-0347">Helicase</keyword>
<dbReference type="InterPro" id="IPR014001">
    <property type="entry name" value="Helicase_ATP-bd"/>
</dbReference>
<feature type="non-terminal residue" evidence="12">
    <location>
        <position position="1"/>
    </location>
</feature>
<keyword evidence="6" id="KW-0067">ATP-binding</keyword>
<feature type="domain" description="Helicase C-terminal" evidence="11">
    <location>
        <begin position="189"/>
        <end position="357"/>
    </location>
</feature>
<comment type="catalytic activity">
    <reaction evidence="9">
        <text>ATP + H2O = ADP + phosphate + H(+)</text>
        <dbReference type="Rhea" id="RHEA:13065"/>
        <dbReference type="ChEBI" id="CHEBI:15377"/>
        <dbReference type="ChEBI" id="CHEBI:15378"/>
        <dbReference type="ChEBI" id="CHEBI:30616"/>
        <dbReference type="ChEBI" id="CHEBI:43474"/>
        <dbReference type="ChEBI" id="CHEBI:456216"/>
        <dbReference type="EC" id="3.6.4.13"/>
    </reaction>
</comment>
<dbReference type="GO" id="GO:0016787">
    <property type="term" value="F:hydrolase activity"/>
    <property type="evidence" value="ECO:0007669"/>
    <property type="project" value="UniProtKB-KW"/>
</dbReference>
<evidence type="ECO:0000256" key="7">
    <source>
        <dbReference type="ARBA" id="ARBA00022946"/>
    </source>
</evidence>
<dbReference type="SUPFAM" id="SSF52540">
    <property type="entry name" value="P-loop containing nucleoside triphosphate hydrolases"/>
    <property type="match status" value="1"/>
</dbReference>
<dbReference type="InterPro" id="IPR027417">
    <property type="entry name" value="P-loop_NTPase"/>
</dbReference>
<organism evidence="12 13">
    <name type="scientific">Hebeloma cylindrosporum</name>
    <dbReference type="NCBI Taxonomy" id="76867"/>
    <lineage>
        <taxon>Eukaryota</taxon>
        <taxon>Fungi</taxon>
        <taxon>Dikarya</taxon>
        <taxon>Basidiomycota</taxon>
        <taxon>Agaricomycotina</taxon>
        <taxon>Agaricomycetes</taxon>
        <taxon>Agaricomycetidae</taxon>
        <taxon>Agaricales</taxon>
        <taxon>Agaricineae</taxon>
        <taxon>Hymenogastraceae</taxon>
        <taxon>Hebeloma</taxon>
    </lineage>
</organism>
<keyword evidence="8" id="KW-0496">Mitochondrion</keyword>
<dbReference type="InterPro" id="IPR050699">
    <property type="entry name" value="RNA-DNA_Helicase"/>
</dbReference>
<dbReference type="PANTHER" id="PTHR12131">
    <property type="entry name" value="ATP-DEPENDENT RNA AND DNA HELICASE"/>
    <property type="match status" value="1"/>
</dbReference>
<dbReference type="GO" id="GO:0045025">
    <property type="term" value="C:mitochondrial degradosome"/>
    <property type="evidence" value="ECO:0007669"/>
    <property type="project" value="TreeGrafter"/>
</dbReference>
<evidence type="ECO:0000256" key="3">
    <source>
        <dbReference type="ARBA" id="ARBA00022741"/>
    </source>
</evidence>
<evidence type="ECO:0000256" key="4">
    <source>
        <dbReference type="ARBA" id="ARBA00022801"/>
    </source>
</evidence>
<keyword evidence="3" id="KW-0547">Nucleotide-binding</keyword>
<evidence type="ECO:0000313" key="12">
    <source>
        <dbReference type="EMBL" id="KIM49774.1"/>
    </source>
</evidence>
<protein>
    <recommendedName>
        <fullName evidence="2">RNA helicase</fullName>
        <ecNumber evidence="2">3.6.4.13</ecNumber>
    </recommendedName>
</protein>
<evidence type="ECO:0000259" key="11">
    <source>
        <dbReference type="PROSITE" id="PS51194"/>
    </source>
</evidence>
<feature type="non-terminal residue" evidence="12">
    <location>
        <position position="502"/>
    </location>
</feature>
<dbReference type="EMBL" id="KN831768">
    <property type="protein sequence ID" value="KIM49774.1"/>
    <property type="molecule type" value="Genomic_DNA"/>
</dbReference>
<keyword evidence="7" id="KW-0809">Transit peptide</keyword>
<proteinExistence type="predicted"/>
<dbReference type="SMART" id="SM00490">
    <property type="entry name" value="HELICc"/>
    <property type="match status" value="1"/>
</dbReference>
<dbReference type="Pfam" id="PF00271">
    <property type="entry name" value="Helicase_C"/>
    <property type="match status" value="1"/>
</dbReference>
<reference evidence="12 13" key="1">
    <citation type="submission" date="2014-04" db="EMBL/GenBank/DDBJ databases">
        <authorList>
            <consortium name="DOE Joint Genome Institute"/>
            <person name="Kuo A."/>
            <person name="Gay G."/>
            <person name="Dore J."/>
            <person name="Kohler A."/>
            <person name="Nagy L.G."/>
            <person name="Floudas D."/>
            <person name="Copeland A."/>
            <person name="Barry K.W."/>
            <person name="Cichocki N."/>
            <person name="Veneault-Fourrey C."/>
            <person name="LaButti K."/>
            <person name="Lindquist E.A."/>
            <person name="Lipzen A."/>
            <person name="Lundell T."/>
            <person name="Morin E."/>
            <person name="Murat C."/>
            <person name="Sun H."/>
            <person name="Tunlid A."/>
            <person name="Henrissat B."/>
            <person name="Grigoriev I.V."/>
            <person name="Hibbett D.S."/>
            <person name="Martin F."/>
            <person name="Nordberg H.P."/>
            <person name="Cantor M.N."/>
            <person name="Hua S.X."/>
        </authorList>
    </citation>
    <scope>NUCLEOTIDE SEQUENCE [LARGE SCALE GENOMIC DNA]</scope>
    <source>
        <strain evidence="13">h7</strain>
    </source>
</reference>
<dbReference type="InterPro" id="IPR055206">
    <property type="entry name" value="DEXQc_SUV3"/>
</dbReference>
<sequence length="502" mass="55233">RDKFRVGSDTLHLIQQLVKAANRPFPADEYVRARRMHRKIIMHVGPTNSGKTHHALRALAAARTGVYAGPLRLLAHEIWDRYSRLCNMVTGEEQKVVDSDAKLLSCTVEMLSQHQRYDVAVIDEVQMISDPERGSGWVNAVLGTAAAEVHLCGEETAVPVVQALLQHTGDDFIVKRYERLTPLAVEEKSLEGDLTKIRKGDCIVTFSRSNIFAVKKAVQEKTGMKCAVVYGRLPPEVRSEQAALFNDPTSGYDVIIGSDAIGMGLNLKIKRVIFEATSKFTGTQTQPLSVSSIKQIAGRAGRYGLHAAQADLGGTATTLYPEDLPHLVKCISTPYSPLSIARIGYNDKLLGALMSVLPPNPPLHVAITAASYIGRLPPMVRYSSDNSQVQEACAFIDSAWTGTSNDDKLLLLNAPIPWRDTATVDAIKRLLKMHAQSSSVELLPAITGTGWLETMETLEKDMLLESQEGSSAKARSKTTSMTLLRLEGLHKVVVFYVWMRFR</sequence>
<accession>A0A0C3D026</accession>
<feature type="domain" description="Helicase ATP-binding" evidence="10">
    <location>
        <begin position="32"/>
        <end position="145"/>
    </location>
</feature>
<gene>
    <name evidence="12" type="ORF">M413DRAFT_45292</name>
</gene>
<dbReference type="Gene3D" id="1.20.272.40">
    <property type="match status" value="1"/>
</dbReference>
<dbReference type="InterPro" id="IPR001650">
    <property type="entry name" value="Helicase_C-like"/>
</dbReference>
<evidence type="ECO:0000259" key="10">
    <source>
        <dbReference type="PROSITE" id="PS51192"/>
    </source>
</evidence>
<evidence type="ECO:0000256" key="1">
    <source>
        <dbReference type="ARBA" id="ARBA00004173"/>
    </source>
</evidence>
<name>A0A0C3D026_HEBCY</name>
<dbReference type="OrthoDB" id="6692397at2759"/>
<evidence type="ECO:0000256" key="9">
    <source>
        <dbReference type="ARBA" id="ARBA00047984"/>
    </source>
</evidence>
<evidence type="ECO:0000313" key="13">
    <source>
        <dbReference type="Proteomes" id="UP000053424"/>
    </source>
</evidence>
<comment type="subcellular location">
    <subcellularLocation>
        <location evidence="1">Mitochondrion</location>
    </subcellularLocation>
</comment>
<dbReference type="EC" id="3.6.4.13" evidence="2"/>
<keyword evidence="4" id="KW-0378">Hydrolase</keyword>
<dbReference type="GO" id="GO:0003724">
    <property type="term" value="F:RNA helicase activity"/>
    <property type="evidence" value="ECO:0007669"/>
    <property type="project" value="UniProtKB-EC"/>
</dbReference>
<evidence type="ECO:0000256" key="8">
    <source>
        <dbReference type="ARBA" id="ARBA00023128"/>
    </source>
</evidence>
<dbReference type="AlphaFoldDB" id="A0A0C3D026"/>
<reference evidence="13" key="2">
    <citation type="submission" date="2015-01" db="EMBL/GenBank/DDBJ databases">
        <title>Evolutionary Origins and Diversification of the Mycorrhizal Mutualists.</title>
        <authorList>
            <consortium name="DOE Joint Genome Institute"/>
            <consortium name="Mycorrhizal Genomics Consortium"/>
            <person name="Kohler A."/>
            <person name="Kuo A."/>
            <person name="Nagy L.G."/>
            <person name="Floudas D."/>
            <person name="Copeland A."/>
            <person name="Barry K.W."/>
            <person name="Cichocki N."/>
            <person name="Veneault-Fourrey C."/>
            <person name="LaButti K."/>
            <person name="Lindquist E.A."/>
            <person name="Lipzen A."/>
            <person name="Lundell T."/>
            <person name="Morin E."/>
            <person name="Murat C."/>
            <person name="Riley R."/>
            <person name="Ohm R."/>
            <person name="Sun H."/>
            <person name="Tunlid A."/>
            <person name="Henrissat B."/>
            <person name="Grigoriev I.V."/>
            <person name="Hibbett D.S."/>
            <person name="Martin F."/>
        </authorList>
    </citation>
    <scope>NUCLEOTIDE SEQUENCE [LARGE SCALE GENOMIC DNA]</scope>
    <source>
        <strain evidence="13">h7</strain>
    </source>
</reference>
<evidence type="ECO:0000256" key="5">
    <source>
        <dbReference type="ARBA" id="ARBA00022806"/>
    </source>
</evidence>
<dbReference type="FunFam" id="3.40.50.300:FF:000957">
    <property type="entry name" value="ATP-dependent RNA helicase SUV3L, mitochondrial"/>
    <property type="match status" value="1"/>
</dbReference>
<dbReference type="CDD" id="cd18805">
    <property type="entry name" value="SF2_C_suv3"/>
    <property type="match status" value="1"/>
</dbReference>
<dbReference type="PANTHER" id="PTHR12131:SF1">
    <property type="entry name" value="ATP-DEPENDENT RNA HELICASE SUPV3L1, MITOCHONDRIAL-RELATED"/>
    <property type="match status" value="1"/>
</dbReference>
<dbReference type="PROSITE" id="PS51194">
    <property type="entry name" value="HELICASE_CTER"/>
    <property type="match status" value="1"/>
</dbReference>
<dbReference type="Pfam" id="PF22527">
    <property type="entry name" value="DEXQc_Suv3"/>
    <property type="match status" value="1"/>
</dbReference>
<dbReference type="GO" id="GO:0000965">
    <property type="term" value="P:mitochondrial RNA 3'-end processing"/>
    <property type="evidence" value="ECO:0007669"/>
    <property type="project" value="TreeGrafter"/>
</dbReference>
<dbReference type="STRING" id="686832.A0A0C3D026"/>
<dbReference type="FunFam" id="3.40.50.300:FF:000269">
    <property type="entry name" value="ATP-dependent RNA helicase SUPV3L1, mitochondrial"/>
    <property type="match status" value="1"/>
</dbReference>
<dbReference type="PROSITE" id="PS51192">
    <property type="entry name" value="HELICASE_ATP_BIND_1"/>
    <property type="match status" value="1"/>
</dbReference>
<keyword evidence="13" id="KW-1185">Reference proteome</keyword>
<dbReference type="HOGENOM" id="CLU_010647_2_3_1"/>
<evidence type="ECO:0000256" key="2">
    <source>
        <dbReference type="ARBA" id="ARBA00012552"/>
    </source>
</evidence>
<dbReference type="Gene3D" id="1.20.58.1080">
    <property type="match status" value="1"/>
</dbReference>
<dbReference type="Proteomes" id="UP000053424">
    <property type="component" value="Unassembled WGS sequence"/>
</dbReference>
<evidence type="ECO:0000256" key="6">
    <source>
        <dbReference type="ARBA" id="ARBA00022840"/>
    </source>
</evidence>
<dbReference type="Gene3D" id="3.40.50.300">
    <property type="entry name" value="P-loop containing nucleotide triphosphate hydrolases"/>
    <property type="match status" value="2"/>
</dbReference>
<dbReference type="GO" id="GO:0005524">
    <property type="term" value="F:ATP binding"/>
    <property type="evidence" value="ECO:0007669"/>
    <property type="project" value="UniProtKB-KW"/>
</dbReference>